<feature type="region of interest" description="Disordered" evidence="1">
    <location>
        <begin position="216"/>
        <end position="237"/>
    </location>
</feature>
<sequence>MDEKTAELRDLFVDATGSESVTERQNADRGTLVDRDDGAVDHAVRDLVAAMRDRYGFSTPLDDAAYALVARGRFDSADDAAIAAAIRDALGEGEETEDDEEVDSVGDAEIDPAEVDAEMIRKARLDLHLVRESDREVDADGNEGDDQRFPYADLKRLTAAGNSIVECAEELDASPDAVARYAAVARTDIASTRANDRFRDAFRDLLTDADIEGTLASDAREDGLREATEDIETDVSL</sequence>
<reference evidence="2 3" key="1">
    <citation type="submission" date="2024-06" db="EMBL/GenBank/DDBJ databases">
        <title>Halorubrum miltondacostae sp. nov., a potential PHA producer isolated from an inland solar saltern in Rio Maior, Portugal.</title>
        <authorList>
            <person name="Albuquerque L."/>
            <person name="Viver T."/>
            <person name="Barroso C."/>
            <person name="Claudino R."/>
            <person name="Galvan M."/>
            <person name="Simoes G."/>
            <person name="Lobo Da Cunha A."/>
            <person name="Egas C."/>
        </authorList>
    </citation>
    <scope>NUCLEOTIDE SEQUENCE [LARGE SCALE GENOMIC DNA]</scope>
    <source>
        <strain evidence="2 3">RMP-11</strain>
    </source>
</reference>
<dbReference type="RefSeq" id="WP_371161185.1">
    <property type="nucleotide sequence ID" value="NZ_JBEDNX010000004.1"/>
</dbReference>
<evidence type="ECO:0000313" key="3">
    <source>
        <dbReference type="Proteomes" id="UP001567572"/>
    </source>
</evidence>
<evidence type="ECO:0008006" key="4">
    <source>
        <dbReference type="Google" id="ProtNLM"/>
    </source>
</evidence>
<feature type="compositionally biased region" description="Basic and acidic residues" evidence="1">
    <location>
        <begin position="218"/>
        <end position="228"/>
    </location>
</feature>
<dbReference type="AlphaFoldDB" id="A0ABD5M256"/>
<gene>
    <name evidence="2" type="ORF">ABNG04_06810</name>
</gene>
<dbReference type="Proteomes" id="UP001567572">
    <property type="component" value="Unassembled WGS sequence"/>
</dbReference>
<evidence type="ECO:0000256" key="1">
    <source>
        <dbReference type="SAM" id="MobiDB-lite"/>
    </source>
</evidence>
<accession>A0ABD5M256</accession>
<evidence type="ECO:0000313" key="2">
    <source>
        <dbReference type="EMBL" id="MEZ3163585.1"/>
    </source>
</evidence>
<organism evidence="2 3">
    <name type="scientific">Halorubrum miltondacostae</name>
    <dbReference type="NCBI Taxonomy" id="3076378"/>
    <lineage>
        <taxon>Archaea</taxon>
        <taxon>Methanobacteriati</taxon>
        <taxon>Methanobacteriota</taxon>
        <taxon>Stenosarchaea group</taxon>
        <taxon>Halobacteria</taxon>
        <taxon>Halobacteriales</taxon>
        <taxon>Haloferacaceae</taxon>
        <taxon>Halorubrum</taxon>
    </lineage>
</organism>
<comment type="caution">
    <text evidence="2">The sequence shown here is derived from an EMBL/GenBank/DDBJ whole genome shotgun (WGS) entry which is preliminary data.</text>
</comment>
<name>A0ABD5M256_9EURY</name>
<protein>
    <recommendedName>
        <fullName evidence="4">Conditioned medium-induced protein 4</fullName>
    </recommendedName>
</protein>
<dbReference type="EMBL" id="JBEDNY010000002">
    <property type="protein sequence ID" value="MEZ3163585.1"/>
    <property type="molecule type" value="Genomic_DNA"/>
</dbReference>
<keyword evidence="3" id="KW-1185">Reference proteome</keyword>
<proteinExistence type="predicted"/>